<protein>
    <submittedName>
        <fullName evidence="3">Uncharacterized protein LOC115627597</fullName>
    </submittedName>
</protein>
<accession>A0A6J2TR96</accession>
<keyword evidence="2" id="KW-1185">Reference proteome</keyword>
<sequence>MAQFNRDCRQLDDSTQEAACDAISSLEPDDPKCNSTMKRASGNDCGILGYAHSEYSLASPSTREIISQQRLPLFDDNDDTDEGDISDEEVELCSVVLSIGSLPRRATCHSMSLLPSDSDLHYSRLALEQSSTTPSDNMGQRLYLDVQQYEIGPRPVAMRGGAEVPLPGSDQIERSNAGQDELAVSAPPFSSESTPELRYERLLLSTAELERHQRVQHRAFSCPISGCQMALNAATLLSHCLLVHQEVMAREMNAGESIQLRLDPEQLLQSQNSCLAVLLYRSNQQLVVNVDLPPSYHYWQGHTAIVLMLCKTSWDTLGHRCEQLGSIQPASKDAADVANLYIFWLLCPQAMRPFVLQLGVFDAEGGLLKRAQVQTCSTMQLMEINDVLGTGPHFMRMTHNDLKQLTKNFSQAMQLEVALVEQRETRPVKHDDNQM</sequence>
<evidence type="ECO:0000313" key="3">
    <source>
        <dbReference type="RefSeq" id="XP_030379181.1"/>
    </source>
</evidence>
<dbReference type="GeneID" id="115627597"/>
<name>A0A6J2TR96_DROLE</name>
<feature type="domain" description="DUF4729" evidence="1">
    <location>
        <begin position="221"/>
        <end position="408"/>
    </location>
</feature>
<dbReference type="RefSeq" id="XP_030379181.1">
    <property type="nucleotide sequence ID" value="XM_030523321.1"/>
</dbReference>
<dbReference type="Proteomes" id="UP000504634">
    <property type="component" value="Unplaced"/>
</dbReference>
<gene>
    <name evidence="3" type="primary">LOC115627597</name>
</gene>
<evidence type="ECO:0000313" key="2">
    <source>
        <dbReference type="Proteomes" id="UP000504634"/>
    </source>
</evidence>
<dbReference type="InterPro" id="IPR031732">
    <property type="entry name" value="DUF4729"/>
</dbReference>
<reference evidence="3" key="1">
    <citation type="submission" date="2025-08" db="UniProtKB">
        <authorList>
            <consortium name="RefSeq"/>
        </authorList>
    </citation>
    <scope>IDENTIFICATION</scope>
    <source>
        <strain evidence="3">11010-0011.00</strain>
        <tissue evidence="3">Whole body</tissue>
    </source>
</reference>
<dbReference type="AlphaFoldDB" id="A0A6J2TR96"/>
<organism evidence="2 3">
    <name type="scientific">Drosophila lebanonensis</name>
    <name type="common">Fruit fly</name>
    <name type="synonym">Scaptodrosophila lebanonensis</name>
    <dbReference type="NCBI Taxonomy" id="7225"/>
    <lineage>
        <taxon>Eukaryota</taxon>
        <taxon>Metazoa</taxon>
        <taxon>Ecdysozoa</taxon>
        <taxon>Arthropoda</taxon>
        <taxon>Hexapoda</taxon>
        <taxon>Insecta</taxon>
        <taxon>Pterygota</taxon>
        <taxon>Neoptera</taxon>
        <taxon>Endopterygota</taxon>
        <taxon>Diptera</taxon>
        <taxon>Brachycera</taxon>
        <taxon>Muscomorpha</taxon>
        <taxon>Ephydroidea</taxon>
        <taxon>Drosophilidae</taxon>
        <taxon>Scaptodrosophila</taxon>
    </lineage>
</organism>
<dbReference type="Pfam" id="PF15866">
    <property type="entry name" value="DUF4729"/>
    <property type="match status" value="1"/>
</dbReference>
<evidence type="ECO:0000259" key="1">
    <source>
        <dbReference type="Pfam" id="PF15866"/>
    </source>
</evidence>
<proteinExistence type="predicted"/>
<dbReference type="OrthoDB" id="7854629at2759"/>